<dbReference type="GO" id="GO:0000723">
    <property type="term" value="P:telomere maintenance"/>
    <property type="evidence" value="ECO:0007669"/>
    <property type="project" value="InterPro"/>
</dbReference>
<dbReference type="CDD" id="cd18809">
    <property type="entry name" value="SF1_C_RecD"/>
    <property type="match status" value="1"/>
</dbReference>
<dbReference type="Pfam" id="PF21530">
    <property type="entry name" value="Pif1_2B_dom"/>
    <property type="match status" value="1"/>
</dbReference>
<reference evidence="7" key="1">
    <citation type="submission" date="2022-07" db="EMBL/GenBank/DDBJ databases">
        <authorList>
            <person name="Macas J."/>
            <person name="Novak P."/>
            <person name="Neumann P."/>
        </authorList>
    </citation>
    <scope>NUCLEOTIDE SEQUENCE</scope>
</reference>
<dbReference type="EMBL" id="CAMAPE010000004">
    <property type="protein sequence ID" value="CAH9063411.1"/>
    <property type="molecule type" value="Genomic_DNA"/>
</dbReference>
<dbReference type="SUPFAM" id="SSF52540">
    <property type="entry name" value="P-loop containing nucleoside triphosphate hydrolases"/>
    <property type="match status" value="2"/>
</dbReference>
<comment type="similarity">
    <text evidence="2">Belongs to the helicase family.</text>
</comment>
<name>A0A9P0YK19_CUSEU</name>
<dbReference type="Proteomes" id="UP001152484">
    <property type="component" value="Unassembled WGS sequence"/>
</dbReference>
<comment type="subcellular location">
    <subcellularLocation>
        <location evidence="1">Plastid</location>
    </subcellularLocation>
</comment>
<dbReference type="OrthoDB" id="1068717at2759"/>
<keyword evidence="8" id="KW-1185">Reference proteome</keyword>
<dbReference type="PANTHER" id="PTHR10492:SF57">
    <property type="entry name" value="ATP-DEPENDENT DNA HELICASE"/>
    <property type="match status" value="1"/>
</dbReference>
<keyword evidence="2" id="KW-0227">DNA damage</keyword>
<feature type="region of interest" description="Disordered" evidence="3">
    <location>
        <begin position="1"/>
        <end position="39"/>
    </location>
</feature>
<keyword evidence="2" id="KW-0347">Helicase</keyword>
<dbReference type="PANTHER" id="PTHR10492">
    <property type="match status" value="1"/>
</dbReference>
<proteinExistence type="inferred from homology"/>
<dbReference type="InterPro" id="IPR049163">
    <property type="entry name" value="Pif1-like_2B_dom"/>
</dbReference>
<gene>
    <name evidence="7" type="ORF">CEURO_LOCUS2047</name>
</gene>
<comment type="cofactor">
    <cofactor evidence="2">
        <name>Mg(2+)</name>
        <dbReference type="ChEBI" id="CHEBI:18420"/>
    </cofactor>
</comment>
<dbReference type="GO" id="GO:0009536">
    <property type="term" value="C:plastid"/>
    <property type="evidence" value="ECO:0007669"/>
    <property type="project" value="UniProtKB-SubCell"/>
</dbReference>
<dbReference type="InterPro" id="IPR025476">
    <property type="entry name" value="Helitron_helicase-like"/>
</dbReference>
<dbReference type="GO" id="GO:0006281">
    <property type="term" value="P:DNA repair"/>
    <property type="evidence" value="ECO:0007669"/>
    <property type="project" value="UniProtKB-KW"/>
</dbReference>
<evidence type="ECO:0000256" key="3">
    <source>
        <dbReference type="SAM" id="MobiDB-lite"/>
    </source>
</evidence>
<evidence type="ECO:0000259" key="4">
    <source>
        <dbReference type="Pfam" id="PF05970"/>
    </source>
</evidence>
<dbReference type="GO" id="GO:0005524">
    <property type="term" value="F:ATP binding"/>
    <property type="evidence" value="ECO:0007669"/>
    <property type="project" value="UniProtKB-KW"/>
</dbReference>
<comment type="catalytic activity">
    <reaction evidence="2">
        <text>ATP + H2O = ADP + phosphate + H(+)</text>
        <dbReference type="Rhea" id="RHEA:13065"/>
        <dbReference type="ChEBI" id="CHEBI:15377"/>
        <dbReference type="ChEBI" id="CHEBI:15378"/>
        <dbReference type="ChEBI" id="CHEBI:30616"/>
        <dbReference type="ChEBI" id="CHEBI:43474"/>
        <dbReference type="ChEBI" id="CHEBI:456216"/>
        <dbReference type="EC" id="5.6.2.3"/>
    </reaction>
</comment>
<evidence type="ECO:0000256" key="1">
    <source>
        <dbReference type="ARBA" id="ARBA00004474"/>
    </source>
</evidence>
<evidence type="ECO:0000256" key="2">
    <source>
        <dbReference type="RuleBase" id="RU363044"/>
    </source>
</evidence>
<comment type="caution">
    <text evidence="7">The sequence shown here is derived from an EMBL/GenBank/DDBJ whole genome shotgun (WGS) entry which is preliminary data.</text>
</comment>
<organism evidence="7 8">
    <name type="scientific">Cuscuta europaea</name>
    <name type="common">European dodder</name>
    <dbReference type="NCBI Taxonomy" id="41803"/>
    <lineage>
        <taxon>Eukaryota</taxon>
        <taxon>Viridiplantae</taxon>
        <taxon>Streptophyta</taxon>
        <taxon>Embryophyta</taxon>
        <taxon>Tracheophyta</taxon>
        <taxon>Spermatophyta</taxon>
        <taxon>Magnoliopsida</taxon>
        <taxon>eudicotyledons</taxon>
        <taxon>Gunneridae</taxon>
        <taxon>Pentapetalae</taxon>
        <taxon>asterids</taxon>
        <taxon>lamiids</taxon>
        <taxon>Solanales</taxon>
        <taxon>Convolvulaceae</taxon>
        <taxon>Cuscuteae</taxon>
        <taxon>Cuscuta</taxon>
        <taxon>Cuscuta subgen. Cuscuta</taxon>
    </lineage>
</organism>
<keyword evidence="2" id="KW-0067">ATP-binding</keyword>
<evidence type="ECO:0000313" key="7">
    <source>
        <dbReference type="EMBL" id="CAH9063411.1"/>
    </source>
</evidence>
<feature type="domain" description="Helitron helicase-like" evidence="5">
    <location>
        <begin position="366"/>
        <end position="548"/>
    </location>
</feature>
<dbReference type="InterPro" id="IPR010285">
    <property type="entry name" value="DNA_helicase_pif1-like_DEAD"/>
</dbReference>
<dbReference type="Gene3D" id="3.40.50.300">
    <property type="entry name" value="P-loop containing nucleotide triphosphate hydrolases"/>
    <property type="match status" value="1"/>
</dbReference>
<evidence type="ECO:0000313" key="8">
    <source>
        <dbReference type="Proteomes" id="UP001152484"/>
    </source>
</evidence>
<accession>A0A9P0YK19</accession>
<keyword evidence="2" id="KW-0378">Hydrolase</keyword>
<dbReference type="GO" id="GO:0016787">
    <property type="term" value="F:hydrolase activity"/>
    <property type="evidence" value="ECO:0007669"/>
    <property type="project" value="UniProtKB-KW"/>
</dbReference>
<keyword evidence="2" id="KW-0233">DNA recombination</keyword>
<feature type="compositionally biased region" description="Polar residues" evidence="3">
    <location>
        <begin position="16"/>
        <end position="39"/>
    </location>
</feature>
<sequence length="1484" mass="169874">MERGKRKRKRNEEIESSNAGEQRANCSSTGKSGQQQISTQVRPNKYRFILPRGLIPNQFLLLPQHAPSIVMNFPGYHDIGSMDHTCQFCYSKMWYGERLSPKVNTNSPKFSMCCQQGRVLLPSLQQPPDFLIELFKGSDRRSTKFLNNIRAYNMMFAFTSLGGKVQKELNNSGGPYVYRMHGQNYHLMGSLLPVDSSKPKFSQLYIYDTENEIPNRLRALEKSESSNELDPKIVHGLKDMMDQHNELAKCFRSARDRFQEAPQTEFKLRLLCNRERDGRTYNLPTASEVAVLIVGDLDSMSSHRDIILEHKDRTLQRINELHPSYLALQYPILFPYGEEGYRLEIKYRQVEGRDAIKRKDVTMREFFAYRLQQRDVEFSTILSSRRLFHQFIVDAYTMIESDRLKYVRLNQKKLRADVYNGLTDAVVRGETNPNTQGKRIILPSSFTGGARYMIQNYQDAMAIVTQFGNPDLFITFTCNPKWPEIEREVKKAGVRPEDRPDLVTRVFKIKLNNLIADLKDQNIFGHPRALVYTIEFQKRGLLHAHIVLFLQPEFKLRECDDIDKVISAELPDPNLDYELFNAVQSTMIHGPCGYLNKKALCMENGKCGKYYPRTFNQFTTVREDGYPIYRRRNTGITAEKNKIPIDNRYVVPYNPYLLRKYRAHINVEWCYKARSIKYLFKYVNKGHDRVTAALYEKDTAENNNVVHDEIKAYCNCRYISAAEGMWRILSFDIHYRIPAVERLSCHLPNQQYVVYNEDQEIEQVVQQSKVQKTTLTAWFETNRVDPDGRTLSYAKFPMKYTWKESAKVWVKRQQRSCIGRIHNIPPGSGECWYLRILLNKAKGCQSFEDVRTVDGVVYPTYKDACHALGIIDDDQEFVEALEEVNKWGTASYLRTLFATFLLIKNLHSPLHVWTNCWKLLADDFLHGPGNPNITYIVSESEAQDKALQRIEEILKRNGRTLADFEGMPVVEHIDDGRVVDALVREEMQYDKEELSSQLMQLLPSLTTEQKEIFDCVINAISTDQGGVYFVHGFGGSGKTFLWNTLAASVRSRGEVLINVASSGIASLLLPGGRTSHSRFSIPLSIAENSTCNIKRGSPKSRLLIATKLIIWDEAPMTHKYCFEALDKTLRDICSSVNPKNEELPFGGKIVVLGGDFRQTLPVIPKGTREEIVMSAINSSYLWDYVQVKHLTINMRLMHQSNMLDREEVERFARWILQIGEGTIGKESDRDIEVEIPPDLLIHSNGDNYKAIVDSTYPDLHNNLSNFDYLEERAILAPTLEIVEGINNYILSTLPGEEVKYFSYDSICPTAASSSGDDDIYPQEYLNSISISGLPNHVLSLKIGVPIMLLRNIDQSAGLCNGTRWVITKLGKRILEAKVLTGPSRGNKILIPRMNLCPTDTTLHIKLQRKQFPILVCFAMTINKSQGQTLAHVGLYLEKSVFTHGQLYVAVSRVKSRNGLKILLGGGEGCNTTTNVVYKEVFQNV</sequence>
<dbReference type="Pfam" id="PF14214">
    <property type="entry name" value="Helitron_like_N"/>
    <property type="match status" value="1"/>
</dbReference>
<evidence type="ECO:0000259" key="6">
    <source>
        <dbReference type="Pfam" id="PF21530"/>
    </source>
</evidence>
<dbReference type="Pfam" id="PF05970">
    <property type="entry name" value="PIF1"/>
    <property type="match status" value="1"/>
</dbReference>
<dbReference type="EC" id="5.6.2.3" evidence="2"/>
<keyword evidence="2" id="KW-0547">Nucleotide-binding</keyword>
<feature type="domain" description="DNA helicase Pif1-like DEAD-box helicase" evidence="4">
    <location>
        <begin position="1005"/>
        <end position="1228"/>
    </location>
</feature>
<dbReference type="GO" id="GO:0006310">
    <property type="term" value="P:DNA recombination"/>
    <property type="evidence" value="ECO:0007669"/>
    <property type="project" value="UniProtKB-KW"/>
</dbReference>
<dbReference type="GO" id="GO:0043139">
    <property type="term" value="F:5'-3' DNA helicase activity"/>
    <property type="evidence" value="ECO:0007669"/>
    <property type="project" value="UniProtKB-EC"/>
</dbReference>
<evidence type="ECO:0000259" key="5">
    <source>
        <dbReference type="Pfam" id="PF14214"/>
    </source>
</evidence>
<keyword evidence="2" id="KW-0234">DNA repair</keyword>
<feature type="domain" description="DNA helicase Pif1-like 2B" evidence="6">
    <location>
        <begin position="1323"/>
        <end position="1369"/>
    </location>
</feature>
<protein>
    <recommendedName>
        <fullName evidence="2">ATP-dependent DNA helicase</fullName>
        <ecNumber evidence="2">5.6.2.3</ecNumber>
    </recommendedName>
</protein>
<dbReference type="InterPro" id="IPR027417">
    <property type="entry name" value="P-loop_NTPase"/>
</dbReference>